<dbReference type="EC" id="3.2.2.31" evidence="4 14"/>
<evidence type="ECO:0000313" key="17">
    <source>
        <dbReference type="EMBL" id="RPE91993.1"/>
    </source>
</evidence>
<dbReference type="GO" id="GO:0051539">
    <property type="term" value="F:4 iron, 4 sulfur cluster binding"/>
    <property type="evidence" value="ECO:0007669"/>
    <property type="project" value="UniProtKB-UniRule"/>
</dbReference>
<dbReference type="GO" id="GO:0035485">
    <property type="term" value="F:adenine/guanine mispair binding"/>
    <property type="evidence" value="ECO:0007669"/>
    <property type="project" value="TreeGrafter"/>
</dbReference>
<keyword evidence="18" id="KW-1185">Reference proteome</keyword>
<evidence type="ECO:0000256" key="3">
    <source>
        <dbReference type="ARBA" id="ARBA00008343"/>
    </source>
</evidence>
<proteinExistence type="inferred from homology"/>
<comment type="catalytic activity">
    <reaction evidence="1 14">
        <text>Hydrolyzes free adenine bases from 7,8-dihydro-8-oxoguanine:adenine mismatched double-stranded DNA, leaving an apurinic site.</text>
        <dbReference type="EC" id="3.2.2.31"/>
    </reaction>
</comment>
<dbReference type="KEGG" id="fcl:A4G17_02485"/>
<evidence type="ECO:0000256" key="5">
    <source>
        <dbReference type="ARBA" id="ARBA00022023"/>
    </source>
</evidence>
<keyword evidence="9" id="KW-0378">Hydrolase</keyword>
<dbReference type="GO" id="GO:0006298">
    <property type="term" value="P:mismatch repair"/>
    <property type="evidence" value="ECO:0007669"/>
    <property type="project" value="TreeGrafter"/>
</dbReference>
<dbReference type="PROSITE" id="PS00764">
    <property type="entry name" value="ENDONUCLEASE_III_1"/>
    <property type="match status" value="1"/>
</dbReference>
<dbReference type="PANTHER" id="PTHR42944">
    <property type="entry name" value="ADENINE DNA GLYCOSYLASE"/>
    <property type="match status" value="1"/>
</dbReference>
<gene>
    <name evidence="16" type="ORF">A4G17_02485</name>
    <name evidence="17" type="ORF">EDC49_1794</name>
</gene>
<dbReference type="Pfam" id="PF00730">
    <property type="entry name" value="HhH-GPD"/>
    <property type="match status" value="1"/>
</dbReference>
<dbReference type="Gene3D" id="1.10.340.30">
    <property type="entry name" value="Hypothetical protein, domain 2"/>
    <property type="match status" value="1"/>
</dbReference>
<dbReference type="GO" id="GO:0032357">
    <property type="term" value="F:oxidized purine DNA binding"/>
    <property type="evidence" value="ECO:0007669"/>
    <property type="project" value="TreeGrafter"/>
</dbReference>
<dbReference type="InterPro" id="IPR023170">
    <property type="entry name" value="HhH_base_excis_C"/>
</dbReference>
<evidence type="ECO:0000259" key="15">
    <source>
        <dbReference type="SMART" id="SM00478"/>
    </source>
</evidence>
<dbReference type="EMBL" id="CP015029">
    <property type="protein sequence ID" value="QIM64393.1"/>
    <property type="molecule type" value="Genomic_DNA"/>
</dbReference>
<dbReference type="FunFam" id="1.10.340.30:FF:000002">
    <property type="entry name" value="Adenine DNA glycosylase"/>
    <property type="match status" value="1"/>
</dbReference>
<dbReference type="InterPro" id="IPR003265">
    <property type="entry name" value="HhH-GPD_domain"/>
</dbReference>
<dbReference type="SMART" id="SM00478">
    <property type="entry name" value="ENDO3c"/>
    <property type="match status" value="1"/>
</dbReference>
<dbReference type="NCBIfam" id="TIGR01084">
    <property type="entry name" value="mutY"/>
    <property type="match status" value="1"/>
</dbReference>
<dbReference type="Proteomes" id="UP000276901">
    <property type="component" value="Unassembled WGS sequence"/>
</dbReference>
<organism evidence="16 19">
    <name type="scientific">Frederiksenia canicola</name>
    <dbReference type="NCBI Taxonomy" id="123824"/>
    <lineage>
        <taxon>Bacteria</taxon>
        <taxon>Pseudomonadati</taxon>
        <taxon>Pseudomonadota</taxon>
        <taxon>Gammaproteobacteria</taxon>
        <taxon>Pasteurellales</taxon>
        <taxon>Pasteurellaceae</taxon>
        <taxon>Frederiksenia</taxon>
    </lineage>
</organism>
<evidence type="ECO:0000256" key="11">
    <source>
        <dbReference type="ARBA" id="ARBA00023014"/>
    </source>
</evidence>
<comment type="similarity">
    <text evidence="3 14">Belongs to the Nth/MutY family.</text>
</comment>
<protein>
    <recommendedName>
        <fullName evidence="5 14">Adenine DNA glycosylase</fullName>
        <ecNumber evidence="4 14">3.2.2.31</ecNumber>
    </recommendedName>
</protein>
<dbReference type="SUPFAM" id="SSF55811">
    <property type="entry name" value="Nudix"/>
    <property type="match status" value="1"/>
</dbReference>
<keyword evidence="12" id="KW-0234">DNA repair</keyword>
<evidence type="ECO:0000256" key="1">
    <source>
        <dbReference type="ARBA" id="ARBA00000843"/>
    </source>
</evidence>
<evidence type="ECO:0000313" key="19">
    <source>
        <dbReference type="Proteomes" id="UP000502287"/>
    </source>
</evidence>
<keyword evidence="10 14" id="KW-0408">Iron</keyword>
<dbReference type="FunFam" id="1.10.1670.10:FF:000002">
    <property type="entry name" value="Adenine DNA glycosylase"/>
    <property type="match status" value="1"/>
</dbReference>
<comment type="function">
    <text evidence="2">Adenine glycosylase active on G-A mispairs. MutY also corrects error-prone DNA synthesis past GO lesions which are due to the oxidatively damaged form of guanine: 7,8-dihydro-8-oxoguanine (8-oxo-dGTP).</text>
</comment>
<name>A0AAE6X4Y4_9PAST</name>
<dbReference type="SUPFAM" id="SSF48150">
    <property type="entry name" value="DNA-glycosylase"/>
    <property type="match status" value="1"/>
</dbReference>
<evidence type="ECO:0000313" key="18">
    <source>
        <dbReference type="Proteomes" id="UP000276901"/>
    </source>
</evidence>
<dbReference type="EMBL" id="RKQT01000004">
    <property type="protein sequence ID" value="RPE91993.1"/>
    <property type="molecule type" value="Genomic_DNA"/>
</dbReference>
<dbReference type="InterPro" id="IPR015797">
    <property type="entry name" value="NUDIX_hydrolase-like_dom_sf"/>
</dbReference>
<dbReference type="CDD" id="cd03431">
    <property type="entry name" value="NUDIX_DNA_Glycosylase_C-MutY"/>
    <property type="match status" value="1"/>
</dbReference>
<evidence type="ECO:0000256" key="13">
    <source>
        <dbReference type="ARBA" id="ARBA00023295"/>
    </source>
</evidence>
<dbReference type="Pfam" id="PF14815">
    <property type="entry name" value="NUDIX_4"/>
    <property type="match status" value="1"/>
</dbReference>
<feature type="domain" description="HhH-GPD" evidence="15">
    <location>
        <begin position="52"/>
        <end position="203"/>
    </location>
</feature>
<evidence type="ECO:0000256" key="2">
    <source>
        <dbReference type="ARBA" id="ARBA00002933"/>
    </source>
</evidence>
<dbReference type="InterPro" id="IPR003651">
    <property type="entry name" value="Endonuclease3_FeS-loop_motif"/>
</dbReference>
<dbReference type="CDD" id="cd00056">
    <property type="entry name" value="ENDO3c"/>
    <property type="match status" value="1"/>
</dbReference>
<keyword evidence="7" id="KW-0479">Metal-binding</keyword>
<dbReference type="PANTHER" id="PTHR42944:SF1">
    <property type="entry name" value="ADENINE DNA GLYCOSYLASE"/>
    <property type="match status" value="1"/>
</dbReference>
<dbReference type="InterPro" id="IPR029119">
    <property type="entry name" value="MutY_C"/>
</dbReference>
<dbReference type="RefSeq" id="WP_123957389.1">
    <property type="nucleotide sequence ID" value="NZ_CP015029.1"/>
</dbReference>
<evidence type="ECO:0000256" key="4">
    <source>
        <dbReference type="ARBA" id="ARBA00012045"/>
    </source>
</evidence>
<comment type="cofactor">
    <cofactor evidence="14">
        <name>[4Fe-4S] cluster</name>
        <dbReference type="ChEBI" id="CHEBI:49883"/>
    </cofactor>
    <text evidence="14">Binds 1 [4Fe-4S] cluster.</text>
</comment>
<dbReference type="InterPro" id="IPR005760">
    <property type="entry name" value="A/G_AdeGlyc_MutY"/>
</dbReference>
<evidence type="ECO:0000256" key="6">
    <source>
        <dbReference type="ARBA" id="ARBA00022485"/>
    </source>
</evidence>
<dbReference type="GO" id="GO:0006284">
    <property type="term" value="P:base-excision repair"/>
    <property type="evidence" value="ECO:0007669"/>
    <property type="project" value="UniProtKB-UniRule"/>
</dbReference>
<evidence type="ECO:0000256" key="9">
    <source>
        <dbReference type="ARBA" id="ARBA00022801"/>
    </source>
</evidence>
<keyword evidence="8 14" id="KW-0227">DNA damage</keyword>
<evidence type="ECO:0000256" key="12">
    <source>
        <dbReference type="ARBA" id="ARBA00023204"/>
    </source>
</evidence>
<evidence type="ECO:0000256" key="14">
    <source>
        <dbReference type="RuleBase" id="RU365096"/>
    </source>
</evidence>
<dbReference type="GO" id="GO:0034039">
    <property type="term" value="F:8-oxo-7,8-dihydroguanine DNA N-glycosylase activity"/>
    <property type="evidence" value="ECO:0007669"/>
    <property type="project" value="TreeGrafter"/>
</dbReference>
<dbReference type="Gene3D" id="3.90.79.10">
    <property type="entry name" value="Nucleoside Triphosphate Pyrophosphohydrolase"/>
    <property type="match status" value="1"/>
</dbReference>
<dbReference type="GO" id="GO:0046872">
    <property type="term" value="F:metal ion binding"/>
    <property type="evidence" value="ECO:0007669"/>
    <property type="project" value="UniProtKB-UniRule"/>
</dbReference>
<keyword evidence="6" id="KW-0004">4Fe-4S</keyword>
<reference evidence="16 19" key="1">
    <citation type="submission" date="2016-03" db="EMBL/GenBank/DDBJ databases">
        <authorList>
            <person name="Hansen M.J."/>
            <person name="Bojesen A.M."/>
            <person name="Planet P."/>
        </authorList>
    </citation>
    <scope>NUCLEOTIDE SEQUENCE [LARGE SCALE GENOMIC DNA]</scope>
    <source>
        <strain evidence="16 19">HPA 21</strain>
    </source>
</reference>
<reference evidence="17 18" key="2">
    <citation type="submission" date="2018-11" db="EMBL/GenBank/DDBJ databases">
        <title>Genomic Encyclopedia of Type Strains, Phase IV (KMG-IV): sequencing the most valuable type-strain genomes for metagenomic binning, comparative biology and taxonomic classification.</title>
        <authorList>
            <person name="Goeker M."/>
        </authorList>
    </citation>
    <scope>NUCLEOTIDE SEQUENCE [LARGE SCALE GENOMIC DNA]</scope>
    <source>
        <strain evidence="17 18">DSM 25797</strain>
    </source>
</reference>
<dbReference type="Proteomes" id="UP000502287">
    <property type="component" value="Chromosome"/>
</dbReference>
<dbReference type="InterPro" id="IPR004035">
    <property type="entry name" value="Endouclease-III_FeS-bd_BS"/>
</dbReference>
<dbReference type="GO" id="GO:0000701">
    <property type="term" value="F:purine-specific mismatch base pair DNA N-glycosylase activity"/>
    <property type="evidence" value="ECO:0007669"/>
    <property type="project" value="UniProtKB-EC"/>
</dbReference>
<dbReference type="AlphaFoldDB" id="A0AAE6X4Y4"/>
<dbReference type="SMART" id="SM00525">
    <property type="entry name" value="FES"/>
    <property type="match status" value="1"/>
</dbReference>
<evidence type="ECO:0000256" key="8">
    <source>
        <dbReference type="ARBA" id="ARBA00022763"/>
    </source>
</evidence>
<accession>A0AAE6X4Y4</accession>
<keyword evidence="13 14" id="KW-0326">Glycosidase</keyword>
<evidence type="ECO:0000256" key="7">
    <source>
        <dbReference type="ARBA" id="ARBA00022723"/>
    </source>
</evidence>
<dbReference type="InterPro" id="IPR011257">
    <property type="entry name" value="DNA_glycosylase"/>
</dbReference>
<evidence type="ECO:0000313" key="16">
    <source>
        <dbReference type="EMBL" id="QIM64393.1"/>
    </source>
</evidence>
<sequence>MTTSKSPFPLAQANVNDPFASSVLAWFEQYGRKHLPWQQHKTLYGVWLSEVMLQQTQVTTVIPYFERFIQRFPTIADLANASIDEVLHLWTGLGYYARARNLHKAAQTVRDEFGGQFPTNFEDVLGLTGVGRSTAGAILSSVLNAPYPILDGNVKRVLSRYFAVEGWSGEKAVENKLWDLTACVTPTDQVADFNQAMMDLGAMVCVRTKPKCTICPLSKQCEANRLQAWMQFPAKKPKKTLPERTSYFLVLKQGSYVLLEKRDAKGIWGGLFAFPQFDDLETLKRSLPTENLQILPLIAFRHTFSHFHLNIIPILVEIPVTQVAEKHGNDMPSVSSKAEYWYDLQQPHEIGLATPVKRILDELTLTETGFNHGTNHLL</sequence>
<keyword evidence="11" id="KW-0411">Iron-sulfur</keyword>
<dbReference type="NCBIfam" id="NF008132">
    <property type="entry name" value="PRK10880.1"/>
    <property type="match status" value="1"/>
</dbReference>
<evidence type="ECO:0000256" key="10">
    <source>
        <dbReference type="ARBA" id="ARBA00023004"/>
    </source>
</evidence>
<dbReference type="InterPro" id="IPR044298">
    <property type="entry name" value="MIG/MutY"/>
</dbReference>
<dbReference type="Gene3D" id="1.10.1670.10">
    <property type="entry name" value="Helix-hairpin-Helix base-excision DNA repair enzymes (C-terminal)"/>
    <property type="match status" value="1"/>
</dbReference>